<dbReference type="Proteomes" id="UP000626092">
    <property type="component" value="Unassembled WGS sequence"/>
</dbReference>
<dbReference type="EMBL" id="WJXA01000011">
    <property type="protein sequence ID" value="KAF7126720.1"/>
    <property type="molecule type" value="Genomic_DNA"/>
</dbReference>
<protein>
    <submittedName>
        <fullName evidence="1">Uncharacterized protein</fullName>
    </submittedName>
</protein>
<name>A0A834GBD0_RHOSS</name>
<accession>A0A834GBD0</accession>
<organism evidence="1 2">
    <name type="scientific">Rhododendron simsii</name>
    <name type="common">Sims's rhododendron</name>
    <dbReference type="NCBI Taxonomy" id="118357"/>
    <lineage>
        <taxon>Eukaryota</taxon>
        <taxon>Viridiplantae</taxon>
        <taxon>Streptophyta</taxon>
        <taxon>Embryophyta</taxon>
        <taxon>Tracheophyta</taxon>
        <taxon>Spermatophyta</taxon>
        <taxon>Magnoliopsida</taxon>
        <taxon>eudicotyledons</taxon>
        <taxon>Gunneridae</taxon>
        <taxon>Pentapetalae</taxon>
        <taxon>asterids</taxon>
        <taxon>Ericales</taxon>
        <taxon>Ericaceae</taxon>
        <taxon>Ericoideae</taxon>
        <taxon>Rhodoreae</taxon>
        <taxon>Rhododendron</taxon>
    </lineage>
</organism>
<gene>
    <name evidence="1" type="ORF">RHSIM_Rhsim11G0080700</name>
</gene>
<sequence length="188" mass="19667">MASSSTTSSKGCDTLDLRYVPKKCRCGKRSAIRVVESEKPSKGKLYYTSDGGSIQDDDEVDLVDLCIVCALHNFVDNEMKLGSSTVAKEGPPTSPDDEALPPLSAHIAVTPLPVPLPIGCDDEPVGGCEDPAPLPLPVLTVVTTLPVAPLPTEVVIPLPFAPLPVEVVIPFPFASLPVAPLPAPVLVP</sequence>
<reference evidence="1" key="1">
    <citation type="submission" date="2019-11" db="EMBL/GenBank/DDBJ databases">
        <authorList>
            <person name="Liu Y."/>
            <person name="Hou J."/>
            <person name="Li T.-Q."/>
            <person name="Guan C.-H."/>
            <person name="Wu X."/>
            <person name="Wu H.-Z."/>
            <person name="Ling F."/>
            <person name="Zhang R."/>
            <person name="Shi X.-G."/>
            <person name="Ren J.-P."/>
            <person name="Chen E.-F."/>
            <person name="Sun J.-M."/>
        </authorList>
    </citation>
    <scope>NUCLEOTIDE SEQUENCE</scope>
    <source>
        <strain evidence="1">Adult_tree_wgs_1</strain>
        <tissue evidence="1">Leaves</tissue>
    </source>
</reference>
<dbReference type="OrthoDB" id="1536691at2759"/>
<proteinExistence type="predicted"/>
<evidence type="ECO:0000313" key="2">
    <source>
        <dbReference type="Proteomes" id="UP000626092"/>
    </source>
</evidence>
<keyword evidence="2" id="KW-1185">Reference proteome</keyword>
<evidence type="ECO:0000313" key="1">
    <source>
        <dbReference type="EMBL" id="KAF7126720.1"/>
    </source>
</evidence>
<dbReference type="AlphaFoldDB" id="A0A834GBD0"/>
<comment type="caution">
    <text evidence="1">The sequence shown here is derived from an EMBL/GenBank/DDBJ whole genome shotgun (WGS) entry which is preliminary data.</text>
</comment>